<evidence type="ECO:0000313" key="1">
    <source>
        <dbReference type="Proteomes" id="UP000887574"/>
    </source>
</evidence>
<evidence type="ECO:0000313" key="2">
    <source>
        <dbReference type="WBParaSite" id="jg15038"/>
    </source>
</evidence>
<name>A0A915D330_9BILA</name>
<reference evidence="2" key="1">
    <citation type="submission" date="2022-11" db="UniProtKB">
        <authorList>
            <consortium name="WormBaseParasite"/>
        </authorList>
    </citation>
    <scope>IDENTIFICATION</scope>
</reference>
<keyword evidence="1" id="KW-1185">Reference proteome</keyword>
<protein>
    <submittedName>
        <fullName evidence="2">Uncharacterized protein</fullName>
    </submittedName>
</protein>
<dbReference type="Proteomes" id="UP000887574">
    <property type="component" value="Unplaced"/>
</dbReference>
<sequence length="74" mass="8549">MVLQEEKLVFLELDIVQIRDFATKAFAYNVVFDDAEDFAAMFLPSHDRFCSSKTTSSRIRCSFKNGATKIYSRK</sequence>
<dbReference type="AlphaFoldDB" id="A0A915D330"/>
<accession>A0A915D330</accession>
<organism evidence="1 2">
    <name type="scientific">Ditylenchus dipsaci</name>
    <dbReference type="NCBI Taxonomy" id="166011"/>
    <lineage>
        <taxon>Eukaryota</taxon>
        <taxon>Metazoa</taxon>
        <taxon>Ecdysozoa</taxon>
        <taxon>Nematoda</taxon>
        <taxon>Chromadorea</taxon>
        <taxon>Rhabditida</taxon>
        <taxon>Tylenchina</taxon>
        <taxon>Tylenchomorpha</taxon>
        <taxon>Sphaerularioidea</taxon>
        <taxon>Anguinidae</taxon>
        <taxon>Anguininae</taxon>
        <taxon>Ditylenchus</taxon>
    </lineage>
</organism>
<proteinExistence type="predicted"/>
<dbReference type="WBParaSite" id="jg15038">
    <property type="protein sequence ID" value="jg15038"/>
    <property type="gene ID" value="jg15038"/>
</dbReference>